<protein>
    <submittedName>
        <fullName evidence="1">Uncharacterized protein</fullName>
    </submittedName>
</protein>
<dbReference type="EMBL" id="VSSQ01055319">
    <property type="protein sequence ID" value="MPN09223.1"/>
    <property type="molecule type" value="Genomic_DNA"/>
</dbReference>
<reference evidence="1" key="1">
    <citation type="submission" date="2019-08" db="EMBL/GenBank/DDBJ databases">
        <authorList>
            <person name="Kucharzyk K."/>
            <person name="Murdoch R.W."/>
            <person name="Higgins S."/>
            <person name="Loffler F."/>
        </authorList>
    </citation>
    <scope>NUCLEOTIDE SEQUENCE</scope>
</reference>
<accession>A0A645F9T1</accession>
<sequence>MRVTTHFLGGLLIFRDIGLGQTRHVNTGTWLEYICSSQADNNRNRGNNFKINNSFETQFTQVLTMTCIGNT</sequence>
<organism evidence="1">
    <name type="scientific">bioreactor metagenome</name>
    <dbReference type="NCBI Taxonomy" id="1076179"/>
    <lineage>
        <taxon>unclassified sequences</taxon>
        <taxon>metagenomes</taxon>
        <taxon>ecological metagenomes</taxon>
    </lineage>
</organism>
<comment type="caution">
    <text evidence="1">The sequence shown here is derived from an EMBL/GenBank/DDBJ whole genome shotgun (WGS) entry which is preliminary data.</text>
</comment>
<gene>
    <name evidence="1" type="ORF">SDC9_156512</name>
</gene>
<evidence type="ECO:0000313" key="1">
    <source>
        <dbReference type="EMBL" id="MPN09223.1"/>
    </source>
</evidence>
<name>A0A645F9T1_9ZZZZ</name>
<proteinExistence type="predicted"/>
<dbReference type="AlphaFoldDB" id="A0A645F9T1"/>